<name>A0A241ZHS7_ACIBA</name>
<dbReference type="RefSeq" id="WP_086249600.1">
    <property type="nucleotide sequence ID" value="NZ_NGEL01000025.1"/>
</dbReference>
<comment type="caution">
    <text evidence="1">The sequence shown here is derived from an EMBL/GenBank/DDBJ whole genome shotgun (WGS) entry which is preliminary data.</text>
</comment>
<evidence type="ECO:0000313" key="2">
    <source>
        <dbReference type="Proteomes" id="UP000194699"/>
    </source>
</evidence>
<dbReference type="AlphaFoldDB" id="A0A241ZHS7"/>
<organism evidence="1 2">
    <name type="scientific">Acinetobacter baumannii</name>
    <dbReference type="NCBI Taxonomy" id="470"/>
    <lineage>
        <taxon>Bacteria</taxon>
        <taxon>Pseudomonadati</taxon>
        <taxon>Pseudomonadota</taxon>
        <taxon>Gammaproteobacteria</taxon>
        <taxon>Moraxellales</taxon>
        <taxon>Moraxellaceae</taxon>
        <taxon>Acinetobacter</taxon>
        <taxon>Acinetobacter calcoaceticus/baumannii complex</taxon>
    </lineage>
</organism>
<evidence type="ECO:0000313" key="1">
    <source>
        <dbReference type="EMBL" id="OTM93005.1"/>
    </source>
</evidence>
<sequence length="87" mass="9975">MSLDNFKRKVREYFSILSVTPEISDNEWLNFAKKLESEKPLNRAQANSLLHKHFPDHKFTVLCLDSIDNSDVNALLLMAINANKSAK</sequence>
<protein>
    <submittedName>
        <fullName evidence="1">Uncharacterized protein</fullName>
    </submittedName>
</protein>
<gene>
    <name evidence="1" type="ORF">B9X95_02905</name>
</gene>
<dbReference type="EMBL" id="NGEL01000025">
    <property type="protein sequence ID" value="OTM93005.1"/>
    <property type="molecule type" value="Genomic_DNA"/>
</dbReference>
<dbReference type="Proteomes" id="UP000194699">
    <property type="component" value="Unassembled WGS sequence"/>
</dbReference>
<accession>A0A241ZHS7</accession>
<proteinExistence type="predicted"/>
<reference evidence="1 2" key="1">
    <citation type="submission" date="2017-05" db="EMBL/GenBank/DDBJ databases">
        <authorList>
            <person name="Song R."/>
            <person name="Chenine A.L."/>
            <person name="Ruprecht R.M."/>
        </authorList>
    </citation>
    <scope>NUCLEOTIDE SEQUENCE [LARGE SCALE GENOMIC DNA]</scope>
    <source>
        <strain evidence="1 2">PR350</strain>
    </source>
</reference>